<dbReference type="AlphaFoldDB" id="A0A7C0XA03"/>
<reference evidence="6" key="1">
    <citation type="journal article" date="2020" name="mSystems">
        <title>Genome- and Community-Level Interaction Insights into Carbon Utilization and Element Cycling Functions of Hydrothermarchaeota in Hydrothermal Sediment.</title>
        <authorList>
            <person name="Zhou Z."/>
            <person name="Liu Y."/>
            <person name="Xu W."/>
            <person name="Pan J."/>
            <person name="Luo Z.H."/>
            <person name="Li M."/>
        </authorList>
    </citation>
    <scope>NUCLEOTIDE SEQUENCE [LARGE SCALE GENOMIC DNA]</scope>
    <source>
        <strain evidence="6">HyVt-237</strain>
    </source>
</reference>
<dbReference type="GO" id="GO:0090614">
    <property type="term" value="F:5'-methylthioadenosine deaminase activity"/>
    <property type="evidence" value="ECO:0007669"/>
    <property type="project" value="UniProtKB-UniRule"/>
</dbReference>
<dbReference type="CDD" id="cd01298">
    <property type="entry name" value="ATZ_TRZ_like"/>
    <property type="match status" value="1"/>
</dbReference>
<organism evidence="6">
    <name type="scientific">candidate division WOR-3 bacterium</name>
    <dbReference type="NCBI Taxonomy" id="2052148"/>
    <lineage>
        <taxon>Bacteria</taxon>
        <taxon>Bacteria division WOR-3</taxon>
    </lineage>
</organism>
<feature type="binding site" evidence="4">
    <location>
        <position position="221"/>
    </location>
    <ligand>
        <name>substrate</name>
    </ligand>
</feature>
<dbReference type="Pfam" id="PF01979">
    <property type="entry name" value="Amidohydro_1"/>
    <property type="match status" value="1"/>
</dbReference>
<accession>A0A7C0XA03</accession>
<sequence length="436" mass="48438">MREADLIVEGDYVLPIDKKGTVLRDASVVIRDGKIEDILPVGKAKALYSAREKVGGSNYLVMPGFVNTHTHAAMVAFRGLADDLPLMKWLRKYIWPRESRFVTADFIRKSLPLALAEMIASGITTFADMYFFQDVAAEIVRETGLRAVLGEGLADFPTPSFKKPEDGLRFSREFIESHRDDPLIIPALAPHAPYSCSPDLLKKSCELSKEYDVPYLIHVAETADEVEELRSRKGLSPVKYLEELGVLWNRTVAAHMVWLEEDEFKIVKKRKIGVSHNPTSNLKLASGIAPVPKYLRLGVKIGLGTDGAASNNDLDFTDEMHLTALIHKVHRGDPTVVKAAEVVYMATLGGAEVLGIADETGSLEKGKSADIILIDLDRPHLLPLYDPFSHLVYALKSSDITHTIVRGKILYEKGSFRTLDVEKASFDMKELQGKLR</sequence>
<comment type="function">
    <text evidence="4">Catalyzes the deamination of 5-methylthioadenosine and S-adenosyl-L-homocysteine into 5-methylthioinosine and S-inosyl-L-homocysteine, respectively. Is also able to deaminate adenosine.</text>
</comment>
<evidence type="ECO:0000313" key="6">
    <source>
        <dbReference type="EMBL" id="HDM89765.1"/>
    </source>
</evidence>
<comment type="catalytic activity">
    <reaction evidence="4">
        <text>S-methyl-5'-thioadenosine + H2O + H(+) = S-methyl-5'-thioinosine + NH4(+)</text>
        <dbReference type="Rhea" id="RHEA:25025"/>
        <dbReference type="ChEBI" id="CHEBI:15377"/>
        <dbReference type="ChEBI" id="CHEBI:15378"/>
        <dbReference type="ChEBI" id="CHEBI:17509"/>
        <dbReference type="ChEBI" id="CHEBI:28938"/>
        <dbReference type="ChEBI" id="CHEBI:48595"/>
        <dbReference type="EC" id="3.5.4.31"/>
    </reaction>
</comment>
<feature type="binding site" evidence="4">
    <location>
        <position position="98"/>
    </location>
    <ligand>
        <name>substrate</name>
    </ligand>
</feature>
<dbReference type="Gene3D" id="3.20.20.140">
    <property type="entry name" value="Metal-dependent hydrolases"/>
    <property type="match status" value="1"/>
</dbReference>
<feature type="binding site" evidence="4">
    <location>
        <position position="306"/>
    </location>
    <ligand>
        <name>substrate</name>
    </ligand>
</feature>
<proteinExistence type="inferred from homology"/>
<evidence type="ECO:0000256" key="2">
    <source>
        <dbReference type="ARBA" id="ARBA00022801"/>
    </source>
</evidence>
<keyword evidence="2 4" id="KW-0378">Hydrolase</keyword>
<dbReference type="GO" id="GO:0046872">
    <property type="term" value="F:metal ion binding"/>
    <property type="evidence" value="ECO:0007669"/>
    <property type="project" value="UniProtKB-KW"/>
</dbReference>
<feature type="binding site" evidence="4">
    <location>
        <position position="218"/>
    </location>
    <ligand>
        <name>Zn(2+)</name>
        <dbReference type="ChEBI" id="CHEBI:29105"/>
    </ligand>
</feature>
<comment type="caution">
    <text evidence="6">The sequence shown here is derived from an EMBL/GenBank/DDBJ whole genome shotgun (WGS) entry which is preliminary data.</text>
</comment>
<dbReference type="GO" id="GO:0050270">
    <property type="term" value="F:S-adenosylhomocysteine deaminase activity"/>
    <property type="evidence" value="ECO:0007669"/>
    <property type="project" value="UniProtKB-UniRule"/>
</dbReference>
<dbReference type="HAMAP" id="MF_01281">
    <property type="entry name" value="MTA_SAH_deamin"/>
    <property type="match status" value="1"/>
</dbReference>
<dbReference type="InterPro" id="IPR032466">
    <property type="entry name" value="Metal_Hydrolase"/>
</dbReference>
<dbReference type="PANTHER" id="PTHR43794">
    <property type="entry name" value="AMINOHYDROLASE SSNA-RELATED"/>
    <property type="match status" value="1"/>
</dbReference>
<feature type="binding site" evidence="4">
    <location>
        <position position="191"/>
    </location>
    <ligand>
        <name>substrate</name>
    </ligand>
</feature>
<dbReference type="InterPro" id="IPR006680">
    <property type="entry name" value="Amidohydro-rel"/>
</dbReference>
<comment type="caution">
    <text evidence="4">Lacks conserved residue(s) required for the propagation of feature annotation.</text>
</comment>
<feature type="binding site" evidence="4">
    <location>
        <position position="69"/>
    </location>
    <ligand>
        <name>Zn(2+)</name>
        <dbReference type="ChEBI" id="CHEBI:29105"/>
    </ligand>
</feature>
<feature type="binding site" evidence="4">
    <location>
        <position position="71"/>
    </location>
    <ligand>
        <name>Zn(2+)</name>
        <dbReference type="ChEBI" id="CHEBI:29105"/>
    </ligand>
</feature>
<dbReference type="FunFam" id="3.20.20.140:FF:000014">
    <property type="entry name" value="5-methylthioadenosine/S-adenosylhomocysteine deaminase"/>
    <property type="match status" value="1"/>
</dbReference>
<dbReference type="InterPro" id="IPR023512">
    <property type="entry name" value="Deaminase_MtaD/DadD"/>
</dbReference>
<dbReference type="PANTHER" id="PTHR43794:SF11">
    <property type="entry name" value="AMIDOHYDROLASE-RELATED DOMAIN-CONTAINING PROTEIN"/>
    <property type="match status" value="1"/>
</dbReference>
<comment type="catalytic activity">
    <reaction evidence="4">
        <text>S-adenosyl-L-homocysteine + H2O + H(+) = S-inosyl-L-homocysteine + NH4(+)</text>
        <dbReference type="Rhea" id="RHEA:20716"/>
        <dbReference type="ChEBI" id="CHEBI:15377"/>
        <dbReference type="ChEBI" id="CHEBI:15378"/>
        <dbReference type="ChEBI" id="CHEBI:28938"/>
        <dbReference type="ChEBI" id="CHEBI:57856"/>
        <dbReference type="ChEBI" id="CHEBI:57985"/>
        <dbReference type="EC" id="3.5.4.28"/>
    </reaction>
</comment>
<dbReference type="SUPFAM" id="SSF51338">
    <property type="entry name" value="Composite domain of metallo-dependent hydrolases"/>
    <property type="match status" value="1"/>
</dbReference>
<keyword evidence="3 4" id="KW-0862">Zinc</keyword>
<name>A0A7C0XA03_UNCW3</name>
<dbReference type="Gene3D" id="2.30.40.10">
    <property type="entry name" value="Urease, subunit C, domain 1"/>
    <property type="match status" value="1"/>
</dbReference>
<dbReference type="InterPro" id="IPR050287">
    <property type="entry name" value="MTA/SAH_deaminase"/>
</dbReference>
<comment type="similarity">
    <text evidence="4">Belongs to the metallo-dependent hydrolases superfamily. MTA/SAH deaminase family.</text>
</comment>
<feature type="domain" description="Amidohydrolase-related" evidence="5">
    <location>
        <begin position="60"/>
        <end position="410"/>
    </location>
</feature>
<dbReference type="Proteomes" id="UP000885931">
    <property type="component" value="Unassembled WGS sequence"/>
</dbReference>
<evidence type="ECO:0000256" key="1">
    <source>
        <dbReference type="ARBA" id="ARBA00022723"/>
    </source>
</evidence>
<protein>
    <recommendedName>
        <fullName evidence="4">5-methylthioadenosine/S-adenosylhomocysteine deaminase</fullName>
        <shortName evidence="4">MTA/SAH deaminase</shortName>
        <ecNumber evidence="4">3.5.4.28</ecNumber>
        <ecNumber evidence="4">3.5.4.31</ecNumber>
    </recommendedName>
</protein>
<dbReference type="EC" id="3.5.4.28" evidence="4"/>
<dbReference type="SUPFAM" id="SSF51556">
    <property type="entry name" value="Metallo-dependent hydrolases"/>
    <property type="match status" value="1"/>
</dbReference>
<keyword evidence="1 4" id="KW-0479">Metal-binding</keyword>
<dbReference type="EC" id="3.5.4.31" evidence="4"/>
<gene>
    <name evidence="4" type="primary">mtaD</name>
    <name evidence="6" type="ORF">ENG67_00970</name>
</gene>
<evidence type="ECO:0000259" key="5">
    <source>
        <dbReference type="Pfam" id="PF01979"/>
    </source>
</evidence>
<evidence type="ECO:0000256" key="3">
    <source>
        <dbReference type="ARBA" id="ARBA00022833"/>
    </source>
</evidence>
<feature type="binding site" evidence="4">
    <location>
        <position position="306"/>
    </location>
    <ligand>
        <name>Zn(2+)</name>
        <dbReference type="ChEBI" id="CHEBI:29105"/>
    </ligand>
</feature>
<dbReference type="InterPro" id="IPR011059">
    <property type="entry name" value="Metal-dep_hydrolase_composite"/>
</dbReference>
<dbReference type="EMBL" id="DRBW01000036">
    <property type="protein sequence ID" value="HDM89765.1"/>
    <property type="molecule type" value="Genomic_DNA"/>
</dbReference>
<comment type="cofactor">
    <cofactor evidence="4">
        <name>Zn(2+)</name>
        <dbReference type="ChEBI" id="CHEBI:29105"/>
    </cofactor>
    <text evidence="4">Binds 1 zinc ion per subunit.</text>
</comment>
<evidence type="ECO:0000256" key="4">
    <source>
        <dbReference type="HAMAP-Rule" id="MF_01281"/>
    </source>
</evidence>